<dbReference type="Gene3D" id="1.25.40.10">
    <property type="entry name" value="Tetratricopeptide repeat domain"/>
    <property type="match status" value="1"/>
</dbReference>
<evidence type="ECO:0000259" key="7">
    <source>
        <dbReference type="Pfam" id="PF23914"/>
    </source>
</evidence>
<keyword evidence="3 4" id="KW-0802">TPR repeat</keyword>
<evidence type="ECO:0000256" key="2">
    <source>
        <dbReference type="ARBA" id="ARBA00022748"/>
    </source>
</evidence>
<keyword evidence="9" id="KW-1185">Reference proteome</keyword>
<proteinExistence type="predicted"/>
<dbReference type="RefSeq" id="WP_099020121.1">
    <property type="nucleotide sequence ID" value="NZ_NIHB01000006.1"/>
</dbReference>
<dbReference type="PANTHER" id="PTHR47870:SF1">
    <property type="entry name" value="CYTOCHROME C-TYPE BIOGENESIS PROTEIN CCMH"/>
    <property type="match status" value="1"/>
</dbReference>
<feature type="domain" description="Cytochrome c-type biogenesis protein H Ig-like" evidence="6">
    <location>
        <begin position="280"/>
        <end position="373"/>
    </location>
</feature>
<keyword evidence="5" id="KW-0812">Transmembrane</keyword>
<dbReference type="Pfam" id="PF23892">
    <property type="entry name" value="Ig_CycH"/>
    <property type="match status" value="1"/>
</dbReference>
<dbReference type="Proteomes" id="UP000295724">
    <property type="component" value="Unassembled WGS sequence"/>
</dbReference>
<dbReference type="InterPro" id="IPR019734">
    <property type="entry name" value="TPR_rpt"/>
</dbReference>
<evidence type="ECO:0000259" key="6">
    <source>
        <dbReference type="Pfam" id="PF23892"/>
    </source>
</evidence>
<feature type="transmembrane region" description="Helical" evidence="5">
    <location>
        <begin position="6"/>
        <end position="23"/>
    </location>
</feature>
<feature type="transmembrane region" description="Helical" evidence="5">
    <location>
        <begin position="64"/>
        <end position="85"/>
    </location>
</feature>
<evidence type="ECO:0000256" key="1">
    <source>
        <dbReference type="ARBA" id="ARBA00022737"/>
    </source>
</evidence>
<feature type="repeat" description="TPR" evidence="4">
    <location>
        <begin position="123"/>
        <end position="156"/>
    </location>
</feature>
<dbReference type="InterPro" id="IPR056412">
    <property type="entry name" value="Ig_CycH"/>
</dbReference>
<accession>A0A4R6XF80</accession>
<keyword evidence="1" id="KW-0677">Repeat</keyword>
<dbReference type="EMBL" id="SNZB01000008">
    <property type="protein sequence ID" value="TDR16334.1"/>
    <property type="molecule type" value="Genomic_DNA"/>
</dbReference>
<keyword evidence="2" id="KW-0201">Cytochrome c-type biogenesis</keyword>
<comment type="caution">
    <text evidence="8">The sequence shown here is derived from an EMBL/GenBank/DDBJ whole genome shotgun (WGS) entry which is preliminary data.</text>
</comment>
<sequence length="375" mass="41806">MDELFIYLGLSVFALLLFTFWFSRQGKSAEKKWLLAQLNDANEENQKQYIAAIQELNQQPNKGLTILLVSLLIIPATFVIDYLWIHDIPLKQRTSVTTANNAPDLDTAIKQLEQKLAENPDDVDGQLLYGRSMMSMQNYPAAVKAYHRANQLAPDSPDILTALAEAIAFNNNTGSFLGEPESYLKQALEIEPRYQKAMWLQGIVHYENQQFEAAESMWTELLTLVDAPNIRSTITQQINMARTALNKPVMDSSTNQTTQSPETVTYFIVVSADQSINAIDLPATSRLFIYAKEINGPPMPIAAVPISAPFNWPISVKVGDQQNLNPQRKLSTFDQVEFSAKLSLTGNATPAEDDIFSNTVTASQSNTTVQLTLNQ</sequence>
<feature type="domain" description="Cytochrome c-type biogenesis protein H TPR" evidence="7">
    <location>
        <begin position="105"/>
        <end position="227"/>
    </location>
</feature>
<dbReference type="PROSITE" id="PS50005">
    <property type="entry name" value="TPR"/>
    <property type="match status" value="1"/>
</dbReference>
<keyword evidence="5" id="KW-0472">Membrane</keyword>
<organism evidence="8 9">
    <name type="scientific">Marinicella litoralis</name>
    <dbReference type="NCBI Taxonomy" id="644220"/>
    <lineage>
        <taxon>Bacteria</taxon>
        <taxon>Pseudomonadati</taxon>
        <taxon>Pseudomonadota</taxon>
        <taxon>Gammaproteobacteria</taxon>
        <taxon>Lysobacterales</taxon>
        <taxon>Marinicellaceae</taxon>
        <taxon>Marinicella</taxon>
    </lineage>
</organism>
<dbReference type="InterPro" id="IPR051263">
    <property type="entry name" value="C-type_cytochrome_biogenesis"/>
</dbReference>
<dbReference type="AlphaFoldDB" id="A0A4R6XF80"/>
<dbReference type="InterPro" id="IPR011990">
    <property type="entry name" value="TPR-like_helical_dom_sf"/>
</dbReference>
<protein>
    <submittedName>
        <fullName evidence="8">Uncharacterized protein</fullName>
    </submittedName>
</protein>
<gene>
    <name evidence="8" type="ORF">C8D91_2861</name>
</gene>
<evidence type="ECO:0000313" key="8">
    <source>
        <dbReference type="EMBL" id="TDR16334.1"/>
    </source>
</evidence>
<dbReference type="PANTHER" id="PTHR47870">
    <property type="entry name" value="CYTOCHROME C-TYPE BIOGENESIS PROTEIN CCMH"/>
    <property type="match status" value="1"/>
</dbReference>
<dbReference type="InterPro" id="IPR056413">
    <property type="entry name" value="TPR_CcmH_CycH"/>
</dbReference>
<dbReference type="Pfam" id="PF23914">
    <property type="entry name" value="TPR_CcmH_CycH"/>
    <property type="match status" value="1"/>
</dbReference>
<name>A0A4R6XF80_9GAMM</name>
<dbReference type="GO" id="GO:0017004">
    <property type="term" value="P:cytochrome complex assembly"/>
    <property type="evidence" value="ECO:0007669"/>
    <property type="project" value="UniProtKB-KW"/>
</dbReference>
<evidence type="ECO:0000256" key="5">
    <source>
        <dbReference type="SAM" id="Phobius"/>
    </source>
</evidence>
<evidence type="ECO:0000256" key="3">
    <source>
        <dbReference type="ARBA" id="ARBA00022803"/>
    </source>
</evidence>
<reference evidence="8 9" key="1">
    <citation type="submission" date="2019-03" db="EMBL/GenBank/DDBJ databases">
        <title>Genomic Encyclopedia of Type Strains, Phase IV (KMG-IV): sequencing the most valuable type-strain genomes for metagenomic binning, comparative biology and taxonomic classification.</title>
        <authorList>
            <person name="Goeker M."/>
        </authorList>
    </citation>
    <scope>NUCLEOTIDE SEQUENCE [LARGE SCALE GENOMIC DNA]</scope>
    <source>
        <strain evidence="8 9">DSM 25488</strain>
    </source>
</reference>
<dbReference type="SUPFAM" id="SSF48452">
    <property type="entry name" value="TPR-like"/>
    <property type="match status" value="1"/>
</dbReference>
<keyword evidence="5" id="KW-1133">Transmembrane helix</keyword>
<evidence type="ECO:0000313" key="9">
    <source>
        <dbReference type="Proteomes" id="UP000295724"/>
    </source>
</evidence>
<evidence type="ECO:0000256" key="4">
    <source>
        <dbReference type="PROSITE-ProRule" id="PRU00339"/>
    </source>
</evidence>
<dbReference type="OrthoDB" id="9776053at2"/>